<evidence type="ECO:0000313" key="1">
    <source>
        <dbReference type="EMBL" id="MBF4473924.1"/>
    </source>
</evidence>
<accession>A0A843ARM3</accession>
<dbReference type="AlphaFoldDB" id="A0A843ARM3"/>
<reference evidence="1" key="1">
    <citation type="submission" date="2020-10" db="EMBL/GenBank/DDBJ databases">
        <title>Dehalococcoides mccartyi of a TCE/Cr reducing biochatode.</title>
        <authorList>
            <person name="Matturro B."/>
        </authorList>
    </citation>
    <scope>NUCLEOTIDE SEQUENCE</scope>
    <source>
        <strain evidence="1">Bin2</strain>
    </source>
</reference>
<dbReference type="EMBL" id="JADIIL010000003">
    <property type="protein sequence ID" value="MBF4473924.1"/>
    <property type="molecule type" value="Genomic_DNA"/>
</dbReference>
<comment type="caution">
    <text evidence="1">The sequence shown here is derived from an EMBL/GenBank/DDBJ whole genome shotgun (WGS) entry which is preliminary data.</text>
</comment>
<gene>
    <name evidence="1" type="ORF">ISP06_00425</name>
</gene>
<organism evidence="1 2">
    <name type="scientific">Methanobacterium formicicum</name>
    <dbReference type="NCBI Taxonomy" id="2162"/>
    <lineage>
        <taxon>Archaea</taxon>
        <taxon>Methanobacteriati</taxon>
        <taxon>Methanobacteriota</taxon>
        <taxon>Methanomada group</taxon>
        <taxon>Methanobacteria</taxon>
        <taxon>Methanobacteriales</taxon>
        <taxon>Methanobacteriaceae</taxon>
        <taxon>Methanobacterium</taxon>
    </lineage>
</organism>
<dbReference type="Proteomes" id="UP000606900">
    <property type="component" value="Unassembled WGS sequence"/>
</dbReference>
<dbReference type="RefSeq" id="WP_276697832.1">
    <property type="nucleotide sequence ID" value="NZ_JADIIL010000003.1"/>
</dbReference>
<protein>
    <submittedName>
        <fullName evidence="1">Uncharacterized protein</fullName>
    </submittedName>
</protein>
<proteinExistence type="predicted"/>
<name>A0A843ARM3_METFO</name>
<sequence>MKKILMVLFFVLIFCTILPAASASEGYYAPDLKVSRYTQDTGGFTVANDGKKNTPSEGFDVLIYYKKFDDTTYKAVYHTNDIIAPGYSKSFVGAPAASKEIKYGLIRANPYKKFQEQNYDNNIRIFSVIPKKITTYKATEQSMYDGGYYWEYYYYSYMYGHAWKDGNSTVCNNGEYSPLLSTNPIATSYLYWNGRTWVTINQPLYVNAVEILGYYNGKRYQSNYVAVEGVANNPHMHIYVDVGFAKHLVYNAAKNLWEGYIRYESAKLRDNLIIKIYSDRSGTDATQDIINYVSNVKVYTCYIKNSWSWFY</sequence>
<evidence type="ECO:0000313" key="2">
    <source>
        <dbReference type="Proteomes" id="UP000606900"/>
    </source>
</evidence>